<feature type="transmembrane region" description="Helical" evidence="7">
    <location>
        <begin position="33"/>
        <end position="53"/>
    </location>
</feature>
<evidence type="ECO:0000313" key="11">
    <source>
        <dbReference type="RefSeq" id="XP_044768132.1"/>
    </source>
</evidence>
<dbReference type="InterPro" id="IPR039509">
    <property type="entry name" value="SPATA31"/>
</dbReference>
<feature type="domain" description="SPATA31" evidence="8">
    <location>
        <begin position="449"/>
        <end position="807"/>
    </location>
</feature>
<evidence type="ECO:0000256" key="7">
    <source>
        <dbReference type="SAM" id="Phobius"/>
    </source>
</evidence>
<feature type="region of interest" description="Disordered" evidence="6">
    <location>
        <begin position="973"/>
        <end position="1024"/>
    </location>
</feature>
<accession>A0A8M1M2Z0</accession>
<feature type="compositionally biased region" description="Pro residues" evidence="6">
    <location>
        <begin position="210"/>
        <end position="223"/>
    </location>
</feature>
<proteinExistence type="inferred from homology"/>
<feature type="compositionally biased region" description="Basic and acidic residues" evidence="6">
    <location>
        <begin position="754"/>
        <end position="763"/>
    </location>
</feature>
<feature type="compositionally biased region" description="Basic and acidic residues" evidence="6">
    <location>
        <begin position="1000"/>
        <end position="1009"/>
    </location>
</feature>
<dbReference type="InterPro" id="IPR027970">
    <property type="entry name" value="SPATA31-like"/>
</dbReference>
<feature type="compositionally biased region" description="Basic residues" evidence="6">
    <location>
        <begin position="60"/>
        <end position="76"/>
    </location>
</feature>
<feature type="domain" description="SPATA31-like" evidence="9">
    <location>
        <begin position="67"/>
        <end position="163"/>
    </location>
</feature>
<dbReference type="GO" id="GO:0016020">
    <property type="term" value="C:membrane"/>
    <property type="evidence" value="ECO:0007669"/>
    <property type="project" value="UniProtKB-SubCell"/>
</dbReference>
<comment type="similarity">
    <text evidence="5">Belongs to the SPATA31 family.</text>
</comment>
<evidence type="ECO:0000256" key="5">
    <source>
        <dbReference type="ARBA" id="ARBA00035009"/>
    </source>
</evidence>
<evidence type="ECO:0000256" key="3">
    <source>
        <dbReference type="ARBA" id="ARBA00022989"/>
    </source>
</evidence>
<dbReference type="PANTHER" id="PTHR21859:SF12">
    <property type="entry name" value="SPERMATOGENESIS-ASSOCIATED PROTEIN 31D1"/>
    <property type="match status" value="1"/>
</dbReference>
<evidence type="ECO:0000259" key="9">
    <source>
        <dbReference type="Pfam" id="PF15371"/>
    </source>
</evidence>
<sequence length="1452" mass="161625">MEFKNWNVLSFLNTYTEPCLSFSSTWLEIDPNFTFLCGLGLLLLFLCYLMLPFPTWKTKPTQKRQGRAKRRRKGGTRKGFPDYRCSQREDEEARKLISALRSFVPPVSCSPLGRHHDTIHFHQLLCPDPSCEVCNSTTAEINRLLFPQALEDATPLASTAPVTSSSFTLSPDSSAVPPGDLISASLPEPSPPPASIFSPNPVTPLADFFPPSPPGDSLPPESFPPLDSEFPKDNFPPQSLAFPPIPPNDAQTVDPVVHPEATLSLNTETFACHNAPPTLSVSPPPDCSLTMAQSKSISISMKPIPEISSPDSSGGLPTYVPTIMGINASRLSILDFPWWQTHAKDFCPSTLAPYNVHHELLALHSAEASSRGDPAAKLVEPANLSLLNPDVLALLEKQVQKRSDFWMWKEMKKRSVPKQTTADKHDLAVPLPFWSSKDQSKELHVHRQPPYPTTTLKEGHLQQTPIQLFWGLPTLHSESLFSAARVLDNCSSIFIFNRISNASTEQESPVVPHPLPLCLPENQPQPQPLPIPQVQPQAHLQSPLPILPSGPLTQIKVCGVCFHRPEKESESLLSTEMQQLEWNVLQKEQETVWGLPAVVQRSQEDFCPSAPNPSLNHRASQARVAISILPGQFPLTDELRTKLERHLRKRLIQHRWGLSRRIYKSLSLMSPSVFSETPNLQRYRGRTWISKRESKLSESESSEGDSEMIQLEDDDLEKDNDDLEKDQGHNPENGPKDYLLSDPESSSGNDMGYDSEKELRSPSEKNSTVSVETLGQRQLENVLKIHLSKKFEEINEGQLPGTVHNSWHSMKQTLLRSENSHTEIKQRSLPPSEVQDYSLNTFQELPFIKSSAQQMLEAHIKRFRMRMMWGLPPRVLESIELFKLIKDTSHSSFSSSTNLISEVNSKPGGFNSLRGSSKSLHGDKVGTANSAPILDHPLPAASTVGKEEQRIPRQSPSAFNHEFVEDVQKIKDGTQTLTPVKHDTRGNGWPPKLPARQAGARHEPKDKSANSRGRGGMQQGKKKNLEPVVVPTVSREIFRAKQLDAHQSQSNTLTTSKPVSSQIIKVNDNKVKTTIPIKSPPPNLSIPQDPKSSNLKEQLLYELKFKLENREHSRAQAQRTGLPPASESLTYKASLTYAQGVSSGDMGASQVLHVHPEDTGISMEQQQKPWVPRHVVRKCQNKNLPPAVVTMSPPDSKAQELGGGDAGLGTSQLKRNSFPTEDEKLGSKPSQTLSQKGQPPPESPFRKKMKHFLQWLNPGIKCKRQENSQEKGSPLSSVESRGLLKGRTAFTGTTKAQKIMTDVGKFLKEKVGRWHAIDSTCPQQPIPFPTKYGKTQQEAQVQAQAQPVQGYPFNYRAPSCKVTNTKSCHQQAVFAGQGHTGSIRQIRDKDRQPQKAVAFKDQRLHNKYPLSMPHREPAPHPHAICRHQAGQGASGHSHHCRRHCVQRSASTI</sequence>
<keyword evidence="4 7" id="KW-0472">Membrane</keyword>
<evidence type="ECO:0000256" key="1">
    <source>
        <dbReference type="ARBA" id="ARBA00004167"/>
    </source>
</evidence>
<dbReference type="Pfam" id="PF14650">
    <property type="entry name" value="FAM75"/>
    <property type="match status" value="1"/>
</dbReference>
<feature type="compositionally biased region" description="Polar residues" evidence="6">
    <location>
        <begin position="1209"/>
        <end position="1219"/>
    </location>
</feature>
<feature type="compositionally biased region" description="Polar residues" evidence="6">
    <location>
        <begin position="764"/>
        <end position="773"/>
    </location>
</feature>
<evidence type="ECO:0000259" key="8">
    <source>
        <dbReference type="Pfam" id="PF14650"/>
    </source>
</evidence>
<feature type="compositionally biased region" description="Low complexity" evidence="6">
    <location>
        <begin position="164"/>
        <end position="174"/>
    </location>
</feature>
<comment type="subcellular location">
    <subcellularLocation>
        <location evidence="1">Membrane</location>
        <topology evidence="1">Single-pass membrane protein</topology>
    </subcellularLocation>
</comment>
<name>A0A8M1M2Z0_NEOSC</name>
<evidence type="ECO:0000256" key="2">
    <source>
        <dbReference type="ARBA" id="ARBA00022692"/>
    </source>
</evidence>
<dbReference type="Proteomes" id="UP000248481">
    <property type="component" value="Unplaced"/>
</dbReference>
<reference evidence="11" key="1">
    <citation type="submission" date="2025-08" db="UniProtKB">
        <authorList>
            <consortium name="RefSeq"/>
        </authorList>
    </citation>
    <scope>IDENTIFICATION</scope>
    <source>
        <tissue evidence="11">Blood</tissue>
    </source>
</reference>
<evidence type="ECO:0000256" key="4">
    <source>
        <dbReference type="ARBA" id="ARBA00023136"/>
    </source>
</evidence>
<organism evidence="10 11">
    <name type="scientific">Neomonachus schauinslandi</name>
    <name type="common">Hawaiian monk seal</name>
    <name type="synonym">Monachus schauinslandi</name>
    <dbReference type="NCBI Taxonomy" id="29088"/>
    <lineage>
        <taxon>Eukaryota</taxon>
        <taxon>Metazoa</taxon>
        <taxon>Chordata</taxon>
        <taxon>Craniata</taxon>
        <taxon>Vertebrata</taxon>
        <taxon>Euteleostomi</taxon>
        <taxon>Mammalia</taxon>
        <taxon>Eutheria</taxon>
        <taxon>Laurasiatheria</taxon>
        <taxon>Carnivora</taxon>
        <taxon>Caniformia</taxon>
        <taxon>Pinnipedia</taxon>
        <taxon>Phocidae</taxon>
        <taxon>Monachinae</taxon>
        <taxon>Monachini</taxon>
        <taxon>Neomonachus</taxon>
    </lineage>
</organism>
<feature type="region of interest" description="Disordered" evidence="6">
    <location>
        <begin position="1185"/>
        <end position="1245"/>
    </location>
</feature>
<feature type="region of interest" description="Disordered" evidence="6">
    <location>
        <begin position="161"/>
        <end position="249"/>
    </location>
</feature>
<keyword evidence="10" id="KW-1185">Reference proteome</keyword>
<feature type="compositionally biased region" description="Polar residues" evidence="6">
    <location>
        <begin position="1228"/>
        <end position="1237"/>
    </location>
</feature>
<dbReference type="RefSeq" id="XP_044768132.1">
    <property type="nucleotide sequence ID" value="XM_044912197.1"/>
</dbReference>
<feature type="region of interest" description="Disordered" evidence="6">
    <location>
        <begin position="1414"/>
        <end position="1438"/>
    </location>
</feature>
<feature type="region of interest" description="Disordered" evidence="6">
    <location>
        <begin position="58"/>
        <end position="81"/>
    </location>
</feature>
<evidence type="ECO:0000313" key="10">
    <source>
        <dbReference type="Proteomes" id="UP000248481"/>
    </source>
</evidence>
<protein>
    <submittedName>
        <fullName evidence="11">Spermatogenesis-associated protein 31D4-like</fullName>
    </submittedName>
</protein>
<dbReference type="GeneID" id="123323725"/>
<keyword evidence="3 7" id="KW-1133">Transmembrane helix</keyword>
<feature type="region of interest" description="Disordered" evidence="6">
    <location>
        <begin position="718"/>
        <end position="773"/>
    </location>
</feature>
<keyword evidence="2 7" id="KW-0812">Transmembrane</keyword>
<evidence type="ECO:0000256" key="6">
    <source>
        <dbReference type="SAM" id="MobiDB-lite"/>
    </source>
</evidence>
<dbReference type="PANTHER" id="PTHR21859">
    <property type="entry name" value="ACROSOME-SPECIFIC PROTEIN"/>
    <property type="match status" value="1"/>
</dbReference>
<dbReference type="Pfam" id="PF15371">
    <property type="entry name" value="DUF4599"/>
    <property type="match status" value="1"/>
</dbReference>
<gene>
    <name evidence="11" type="primary">LOC123323725</name>
</gene>
<dbReference type="KEGG" id="nsu:123323725"/>